<dbReference type="InterPro" id="IPR023393">
    <property type="entry name" value="START-like_dom_sf"/>
</dbReference>
<accession>A0A8J3Y8E0</accession>
<evidence type="ECO:0000313" key="1">
    <source>
        <dbReference type="EMBL" id="GIJ03167.1"/>
    </source>
</evidence>
<dbReference type="EMBL" id="BOOY01000018">
    <property type="protein sequence ID" value="GIJ03167.1"/>
    <property type="molecule type" value="Genomic_DNA"/>
</dbReference>
<comment type="caution">
    <text evidence="1">The sequence shown here is derived from an EMBL/GenBank/DDBJ whole genome shotgun (WGS) entry which is preliminary data.</text>
</comment>
<dbReference type="AlphaFoldDB" id="A0A8J3Y8E0"/>
<dbReference type="CDD" id="cd07821">
    <property type="entry name" value="PYR_PYL_RCAR_like"/>
    <property type="match status" value="1"/>
</dbReference>
<dbReference type="RefSeq" id="WP_203938450.1">
    <property type="nucleotide sequence ID" value="NZ_BAAAGJ010000005.1"/>
</dbReference>
<dbReference type="SUPFAM" id="SSF55961">
    <property type="entry name" value="Bet v1-like"/>
    <property type="match status" value="1"/>
</dbReference>
<reference evidence="1" key="1">
    <citation type="submission" date="2021-01" db="EMBL/GenBank/DDBJ databases">
        <title>Whole genome shotgun sequence of Spirilliplanes yamanashiensis NBRC 15828.</title>
        <authorList>
            <person name="Komaki H."/>
            <person name="Tamura T."/>
        </authorList>
    </citation>
    <scope>NUCLEOTIDE SEQUENCE</scope>
    <source>
        <strain evidence="1">NBRC 15828</strain>
    </source>
</reference>
<proteinExistence type="predicted"/>
<keyword evidence="2" id="KW-1185">Reference proteome</keyword>
<dbReference type="Gene3D" id="3.30.530.20">
    <property type="match status" value="1"/>
</dbReference>
<name>A0A8J3Y8E0_9ACTN</name>
<dbReference type="InterPro" id="IPR019587">
    <property type="entry name" value="Polyketide_cyclase/dehydratase"/>
</dbReference>
<dbReference type="Proteomes" id="UP000652013">
    <property type="component" value="Unassembled WGS sequence"/>
</dbReference>
<evidence type="ECO:0000313" key="2">
    <source>
        <dbReference type="Proteomes" id="UP000652013"/>
    </source>
</evidence>
<sequence length="163" mass="17505">MSLVCVTVDQHAAADRRRAFDAVLGLDPVTVLAGPGPLPPIRRVDGTWGRVGDVRTLDLAGGGAVVERLTEIDATREFAYDVTGLPGLTGRLVTGARGCWELHTTPHGGTEITWTLAFRPRPGRALAFRVLAAPVWRRYLRRALANAVAAVHERAGLPASARR</sequence>
<evidence type="ECO:0008006" key="3">
    <source>
        <dbReference type="Google" id="ProtNLM"/>
    </source>
</evidence>
<protein>
    <recommendedName>
        <fullName evidence="3">Polyketide cyclase/dehydrase/lipid transport protein</fullName>
    </recommendedName>
</protein>
<gene>
    <name evidence="1" type="ORF">Sya03_25190</name>
</gene>
<organism evidence="1 2">
    <name type="scientific">Spirilliplanes yamanashiensis</name>
    <dbReference type="NCBI Taxonomy" id="42233"/>
    <lineage>
        <taxon>Bacteria</taxon>
        <taxon>Bacillati</taxon>
        <taxon>Actinomycetota</taxon>
        <taxon>Actinomycetes</taxon>
        <taxon>Micromonosporales</taxon>
        <taxon>Micromonosporaceae</taxon>
        <taxon>Spirilliplanes</taxon>
    </lineage>
</organism>
<dbReference type="Pfam" id="PF10604">
    <property type="entry name" value="Polyketide_cyc2"/>
    <property type="match status" value="1"/>
</dbReference>